<evidence type="ECO:0000313" key="3">
    <source>
        <dbReference type="Proteomes" id="UP000001357"/>
    </source>
</evidence>
<accession>A9USW2</accession>
<feature type="compositionally biased region" description="Pro residues" evidence="1">
    <location>
        <begin position="128"/>
        <end position="138"/>
    </location>
</feature>
<dbReference type="KEGG" id="mbr:MONBRDRAFT_31387"/>
<feature type="compositionally biased region" description="Polar residues" evidence="1">
    <location>
        <begin position="25"/>
        <end position="39"/>
    </location>
</feature>
<dbReference type="Proteomes" id="UP000001357">
    <property type="component" value="Unassembled WGS sequence"/>
</dbReference>
<dbReference type="GeneID" id="5889142"/>
<feature type="compositionally biased region" description="Pro residues" evidence="1">
    <location>
        <begin position="148"/>
        <end position="158"/>
    </location>
</feature>
<proteinExistence type="predicted"/>
<feature type="compositionally biased region" description="Basic and acidic residues" evidence="1">
    <location>
        <begin position="171"/>
        <end position="195"/>
    </location>
</feature>
<dbReference type="InParanoid" id="A9USW2"/>
<protein>
    <submittedName>
        <fullName evidence="2">Uncharacterized protein</fullName>
    </submittedName>
</protein>
<dbReference type="EMBL" id="CH991545">
    <property type="protein sequence ID" value="EDQ91136.1"/>
    <property type="molecule type" value="Genomic_DNA"/>
</dbReference>
<keyword evidence="3" id="KW-1185">Reference proteome</keyword>
<feature type="compositionally biased region" description="Polar residues" evidence="1">
    <location>
        <begin position="1"/>
        <end position="14"/>
    </location>
</feature>
<gene>
    <name evidence="2" type="ORF">MONBRDRAFT_31387</name>
</gene>
<evidence type="ECO:0000313" key="2">
    <source>
        <dbReference type="EMBL" id="EDQ91136.1"/>
    </source>
</evidence>
<feature type="compositionally biased region" description="Polar residues" evidence="1">
    <location>
        <begin position="81"/>
        <end position="91"/>
    </location>
</feature>
<feature type="region of interest" description="Disordered" evidence="1">
    <location>
        <begin position="1"/>
        <end position="279"/>
    </location>
</feature>
<evidence type="ECO:0000256" key="1">
    <source>
        <dbReference type="SAM" id="MobiDB-lite"/>
    </source>
</evidence>
<feature type="compositionally biased region" description="Basic and acidic residues" evidence="1">
    <location>
        <begin position="235"/>
        <end position="248"/>
    </location>
</feature>
<feature type="compositionally biased region" description="Basic and acidic residues" evidence="1">
    <location>
        <begin position="203"/>
        <end position="219"/>
    </location>
</feature>
<name>A9USW2_MONBE</name>
<sequence length="300" mass="33935">MTQLESESSAQTPQRSEDKDHVLATPSSTHPTASDSRPSTLMRAKLYRPRSSAIVGANESHLIPSWNKARSSRTELVQHWLEQNTAPSSSADPPANEGDDSSEALNFSESYALYQDRAYAKQAELNGPPTPPGSPIPAVPADRRPTEHPAPLPPPRPMIPQAGPGLPPRDWAGRDDRRHERRRSPERTRDWDRDRRNRRSPSRRRDADEPDAEHRDSGRRSGSASPSERHRRSRRWEDDERDADRDADSDRDDDDDGRGRRRASPPRHAQPSMDSRRKEEIMAQLRAVEMAIAQKKTQPS</sequence>
<organism evidence="2 3">
    <name type="scientific">Monosiga brevicollis</name>
    <name type="common">Choanoflagellate</name>
    <dbReference type="NCBI Taxonomy" id="81824"/>
    <lineage>
        <taxon>Eukaryota</taxon>
        <taxon>Choanoflagellata</taxon>
        <taxon>Craspedida</taxon>
        <taxon>Salpingoecidae</taxon>
        <taxon>Monosiga</taxon>
    </lineage>
</organism>
<dbReference type="AlphaFoldDB" id="A9USW2"/>
<reference evidence="2 3" key="1">
    <citation type="journal article" date="2008" name="Nature">
        <title>The genome of the choanoflagellate Monosiga brevicollis and the origin of metazoans.</title>
        <authorList>
            <consortium name="JGI Sequencing"/>
            <person name="King N."/>
            <person name="Westbrook M.J."/>
            <person name="Young S.L."/>
            <person name="Kuo A."/>
            <person name="Abedin M."/>
            <person name="Chapman J."/>
            <person name="Fairclough S."/>
            <person name="Hellsten U."/>
            <person name="Isogai Y."/>
            <person name="Letunic I."/>
            <person name="Marr M."/>
            <person name="Pincus D."/>
            <person name="Putnam N."/>
            <person name="Rokas A."/>
            <person name="Wright K.J."/>
            <person name="Zuzow R."/>
            <person name="Dirks W."/>
            <person name="Good M."/>
            <person name="Goodstein D."/>
            <person name="Lemons D."/>
            <person name="Li W."/>
            <person name="Lyons J.B."/>
            <person name="Morris A."/>
            <person name="Nichols S."/>
            <person name="Richter D.J."/>
            <person name="Salamov A."/>
            <person name="Bork P."/>
            <person name="Lim W.A."/>
            <person name="Manning G."/>
            <person name="Miller W.T."/>
            <person name="McGinnis W."/>
            <person name="Shapiro H."/>
            <person name="Tjian R."/>
            <person name="Grigoriev I.V."/>
            <person name="Rokhsar D."/>
        </authorList>
    </citation>
    <scope>NUCLEOTIDE SEQUENCE [LARGE SCALE GENOMIC DNA]</scope>
    <source>
        <strain evidence="3">MX1 / ATCC 50154</strain>
    </source>
</reference>
<dbReference type="RefSeq" id="XP_001743558.1">
    <property type="nucleotide sequence ID" value="XM_001743506.1"/>
</dbReference>